<dbReference type="Proteomes" id="UP000232149">
    <property type="component" value="Unassembled WGS sequence"/>
</dbReference>
<keyword evidence="1" id="KW-1133">Transmembrane helix</keyword>
<sequence length="404" mass="46933">MGGLILYISVYLILFGIVLLPMLNPRKKTEDGKEWNRIWFWGILFRLTAIFTFPVWEDDWARFLWDGYQTLETGSPYGKSPASFFSDRGLPIWTVEILSRINHPEVPTIYGPTLQILFCISAYLVPGSLVCLKCLYFLIEILGWWLLRKNFTQKEFRILFWFPLLIVETYIQAHPDFFGLVLLCGAYIYKERKQNWIAGVCLGVACGVKIFAWILLPFCLIRTKRVSFLIAFFFTLLAPYIFFGMRGGVGEDGLAIFLESWEFNSSLYTFLKWIFGRIIFVSVPVWSIGVFCLGLWGTLGLFFLKEFNDGDESALGKSFLWFFLLSPVVNPWYLLWALFFWIRSENFPGIVFCGVVILSYISGKTLSSSTQLQLYENPLWVLLLEYSLVFLSLILPKFLSKRTR</sequence>
<feature type="transmembrane region" description="Helical" evidence="1">
    <location>
        <begin position="195"/>
        <end position="216"/>
    </location>
</feature>
<name>A0A2M9YT60_9LEPT</name>
<feature type="transmembrane region" description="Helical" evidence="1">
    <location>
        <begin position="114"/>
        <end position="147"/>
    </location>
</feature>
<evidence type="ECO:0008006" key="6">
    <source>
        <dbReference type="Google" id="ProtNLM"/>
    </source>
</evidence>
<evidence type="ECO:0000313" key="5">
    <source>
        <dbReference type="Proteomes" id="UP000232188"/>
    </source>
</evidence>
<feature type="transmembrane region" description="Helical" evidence="1">
    <location>
        <begin position="319"/>
        <end position="342"/>
    </location>
</feature>
<keyword evidence="1" id="KW-0812">Transmembrane</keyword>
<feature type="transmembrane region" description="Helical" evidence="1">
    <location>
        <begin position="228"/>
        <end position="247"/>
    </location>
</feature>
<evidence type="ECO:0000313" key="3">
    <source>
        <dbReference type="EMBL" id="PJZ61488.1"/>
    </source>
</evidence>
<feature type="transmembrane region" description="Helical" evidence="1">
    <location>
        <begin position="253"/>
        <end position="271"/>
    </location>
</feature>
<evidence type="ECO:0000313" key="2">
    <source>
        <dbReference type="EMBL" id="PJZ54722.1"/>
    </source>
</evidence>
<organism evidence="2 5">
    <name type="scientific">Leptospira adleri</name>
    <dbReference type="NCBI Taxonomy" id="2023186"/>
    <lineage>
        <taxon>Bacteria</taxon>
        <taxon>Pseudomonadati</taxon>
        <taxon>Spirochaetota</taxon>
        <taxon>Spirochaetia</taxon>
        <taxon>Leptospirales</taxon>
        <taxon>Leptospiraceae</taxon>
        <taxon>Leptospira</taxon>
    </lineage>
</organism>
<evidence type="ECO:0000256" key="1">
    <source>
        <dbReference type="SAM" id="Phobius"/>
    </source>
</evidence>
<keyword evidence="1" id="KW-0472">Membrane</keyword>
<reference evidence="4 5" key="1">
    <citation type="submission" date="2017-07" db="EMBL/GenBank/DDBJ databases">
        <title>Leptospira spp. isolated from tropical soils.</title>
        <authorList>
            <person name="Thibeaux R."/>
            <person name="Iraola G."/>
            <person name="Ferres I."/>
            <person name="Bierque E."/>
            <person name="Girault D."/>
            <person name="Soupe-Gilbert M.-E."/>
            <person name="Picardeau M."/>
            <person name="Goarant C."/>
        </authorList>
    </citation>
    <scope>NUCLEOTIDE SEQUENCE [LARGE SCALE GENOMIC DNA]</scope>
    <source>
        <strain evidence="2 5">FH2-B-C1</strain>
        <strain evidence="3 4">FH2-B-D1</strain>
    </source>
</reference>
<protein>
    <recommendedName>
        <fullName evidence="6">DUF2029 domain-containing protein</fullName>
    </recommendedName>
</protein>
<evidence type="ECO:0000313" key="4">
    <source>
        <dbReference type="Proteomes" id="UP000232149"/>
    </source>
</evidence>
<keyword evidence="4" id="KW-1185">Reference proteome</keyword>
<comment type="caution">
    <text evidence="2">The sequence shown here is derived from an EMBL/GenBank/DDBJ whole genome shotgun (WGS) entry which is preliminary data.</text>
</comment>
<feature type="transmembrane region" description="Helical" evidence="1">
    <location>
        <begin position="278"/>
        <end position="299"/>
    </location>
</feature>
<feature type="transmembrane region" description="Helical" evidence="1">
    <location>
        <begin position="349"/>
        <end position="367"/>
    </location>
</feature>
<dbReference type="EMBL" id="NPDV01000002">
    <property type="protein sequence ID" value="PJZ54722.1"/>
    <property type="molecule type" value="Genomic_DNA"/>
</dbReference>
<proteinExistence type="predicted"/>
<dbReference type="Proteomes" id="UP000232188">
    <property type="component" value="Unassembled WGS sequence"/>
</dbReference>
<dbReference type="AlphaFoldDB" id="A0A2M9YT60"/>
<feature type="transmembrane region" description="Helical" evidence="1">
    <location>
        <begin position="379"/>
        <end position="399"/>
    </location>
</feature>
<dbReference type="RefSeq" id="WP_100784255.1">
    <property type="nucleotide sequence ID" value="NZ_NPDU01000031.1"/>
</dbReference>
<accession>A0A2M9YT60</accession>
<feature type="transmembrane region" description="Helical" evidence="1">
    <location>
        <begin position="35"/>
        <end position="56"/>
    </location>
</feature>
<gene>
    <name evidence="3" type="ORF">CH376_12905</name>
    <name evidence="2" type="ORF">CH380_03120</name>
</gene>
<feature type="transmembrane region" description="Helical" evidence="1">
    <location>
        <begin position="159"/>
        <end position="189"/>
    </location>
</feature>
<feature type="transmembrane region" description="Helical" evidence="1">
    <location>
        <begin position="6"/>
        <end position="23"/>
    </location>
</feature>
<dbReference type="EMBL" id="NPDU01000031">
    <property type="protein sequence ID" value="PJZ61488.1"/>
    <property type="molecule type" value="Genomic_DNA"/>
</dbReference>